<accession>A0ACC1MI33</accession>
<name>A0ACC1MI33_9HYPO</name>
<organism evidence="1 2">
    <name type="scientific">Zarea fungicola</name>
    <dbReference type="NCBI Taxonomy" id="93591"/>
    <lineage>
        <taxon>Eukaryota</taxon>
        <taxon>Fungi</taxon>
        <taxon>Dikarya</taxon>
        <taxon>Ascomycota</taxon>
        <taxon>Pezizomycotina</taxon>
        <taxon>Sordariomycetes</taxon>
        <taxon>Hypocreomycetidae</taxon>
        <taxon>Hypocreales</taxon>
        <taxon>Cordycipitaceae</taxon>
        <taxon>Zarea</taxon>
    </lineage>
</organism>
<proteinExistence type="predicted"/>
<dbReference type="Proteomes" id="UP001143910">
    <property type="component" value="Unassembled WGS sequence"/>
</dbReference>
<dbReference type="EMBL" id="JANJQO010002603">
    <property type="protein sequence ID" value="KAJ2966509.1"/>
    <property type="molecule type" value="Genomic_DNA"/>
</dbReference>
<reference evidence="1" key="1">
    <citation type="submission" date="2022-08" db="EMBL/GenBank/DDBJ databases">
        <title>Genome Sequence of Lecanicillium fungicola.</title>
        <authorList>
            <person name="Buettner E."/>
        </authorList>
    </citation>
    <scope>NUCLEOTIDE SEQUENCE</scope>
    <source>
        <strain evidence="1">Babe33</strain>
    </source>
</reference>
<protein>
    <submittedName>
        <fullName evidence="1">Uncharacterized protein</fullName>
    </submittedName>
</protein>
<comment type="caution">
    <text evidence="1">The sequence shown here is derived from an EMBL/GenBank/DDBJ whole genome shotgun (WGS) entry which is preliminary data.</text>
</comment>
<evidence type="ECO:0000313" key="2">
    <source>
        <dbReference type="Proteomes" id="UP001143910"/>
    </source>
</evidence>
<evidence type="ECO:0000313" key="1">
    <source>
        <dbReference type="EMBL" id="KAJ2966509.1"/>
    </source>
</evidence>
<gene>
    <name evidence="1" type="ORF">NQ176_g10120</name>
</gene>
<keyword evidence="2" id="KW-1185">Reference proteome</keyword>
<sequence length="240" mass="26266">MYQKPRELSGEDFHFSQGRVGLVDLEMESSHIADTAPSNPLDDVFGSDGGGDAQDVGLQAPESTHPTDMSRLQTEHTTAGYREGVSVAKEASIQSGFDEGFSLGATIGQQAGRLLGLLEGISTALESLQNEQSAAASKLLDEARDELSTKHIFSAEYWAADGNWTYLVEPKDKERDVLFPDVAEAHPLIRKWAAIVDSQVQQWHIQLDVLNDETGPRVEVNSEERGESGVVQRTNKALDW</sequence>